<dbReference type="InterPro" id="IPR006119">
    <property type="entry name" value="Resolv_N"/>
</dbReference>
<dbReference type="SMART" id="SM00857">
    <property type="entry name" value="Resolvase"/>
    <property type="match status" value="1"/>
</dbReference>
<dbReference type="Proteomes" id="UP000052946">
    <property type="component" value="Unassembled WGS sequence"/>
</dbReference>
<dbReference type="Gene3D" id="3.40.50.1390">
    <property type="entry name" value="Resolvase, N-terminal catalytic domain"/>
    <property type="match status" value="1"/>
</dbReference>
<dbReference type="GO" id="GO:0015074">
    <property type="term" value="P:DNA integration"/>
    <property type="evidence" value="ECO:0007669"/>
    <property type="project" value="UniProtKB-KW"/>
</dbReference>
<evidence type="ECO:0000256" key="4">
    <source>
        <dbReference type="PIRSR" id="PIRSR606118-50"/>
    </source>
</evidence>
<dbReference type="GO" id="GO:0003677">
    <property type="term" value="F:DNA binding"/>
    <property type="evidence" value="ECO:0007669"/>
    <property type="project" value="UniProtKB-KW"/>
</dbReference>
<keyword evidence="6" id="KW-0175">Coiled coil</keyword>
<dbReference type="PROSITE" id="PS51736">
    <property type="entry name" value="RECOMBINASES_3"/>
    <property type="match status" value="1"/>
</dbReference>
<dbReference type="InterPro" id="IPR036162">
    <property type="entry name" value="Resolvase-like_N_sf"/>
</dbReference>
<evidence type="ECO:0000259" key="7">
    <source>
        <dbReference type="PROSITE" id="PS51736"/>
    </source>
</evidence>
<evidence type="ECO:0000313" key="9">
    <source>
        <dbReference type="EMBL" id="GAQ16665.1"/>
    </source>
</evidence>
<dbReference type="RefSeq" id="WP_058949340.1">
    <property type="nucleotide sequence ID" value="NZ_BBXV01000008.1"/>
</dbReference>
<keyword evidence="2" id="KW-0238">DNA-binding</keyword>
<feature type="domain" description="Recombinase" evidence="8">
    <location>
        <begin position="152"/>
        <end position="290"/>
    </location>
</feature>
<protein>
    <submittedName>
        <fullName evidence="9">Recombinase</fullName>
    </submittedName>
</protein>
<dbReference type="InterPro" id="IPR025827">
    <property type="entry name" value="Zn_ribbon_recom_dom"/>
</dbReference>
<dbReference type="CDD" id="cd00338">
    <property type="entry name" value="Ser_Recombinase"/>
    <property type="match status" value="1"/>
</dbReference>
<evidence type="ECO:0000256" key="3">
    <source>
        <dbReference type="ARBA" id="ARBA00023172"/>
    </source>
</evidence>
<dbReference type="PANTHER" id="PTHR30461:SF23">
    <property type="entry name" value="DNA RECOMBINASE-RELATED"/>
    <property type="match status" value="1"/>
</dbReference>
<dbReference type="SUPFAM" id="SSF53041">
    <property type="entry name" value="Resolvase-like"/>
    <property type="match status" value="1"/>
</dbReference>
<organism evidence="9 10">
    <name type="scientific">Oceanobacillus picturae</name>
    <dbReference type="NCBI Taxonomy" id="171693"/>
    <lineage>
        <taxon>Bacteria</taxon>
        <taxon>Bacillati</taxon>
        <taxon>Bacillota</taxon>
        <taxon>Bacilli</taxon>
        <taxon>Bacillales</taxon>
        <taxon>Bacillaceae</taxon>
        <taxon>Oceanobacillus</taxon>
    </lineage>
</organism>
<evidence type="ECO:0000259" key="8">
    <source>
        <dbReference type="PROSITE" id="PS51737"/>
    </source>
</evidence>
<dbReference type="PROSITE" id="PS00397">
    <property type="entry name" value="RECOMBINASES_1"/>
    <property type="match status" value="1"/>
</dbReference>
<dbReference type="OrthoDB" id="9811097at2"/>
<evidence type="ECO:0000256" key="2">
    <source>
        <dbReference type="ARBA" id="ARBA00023125"/>
    </source>
</evidence>
<dbReference type="PANTHER" id="PTHR30461">
    <property type="entry name" value="DNA-INVERTASE FROM LAMBDOID PROPHAGE"/>
    <property type="match status" value="1"/>
</dbReference>
<dbReference type="Pfam" id="PF00239">
    <property type="entry name" value="Resolvase"/>
    <property type="match status" value="1"/>
</dbReference>
<name>A0A0U9H4P2_9BACI</name>
<keyword evidence="3" id="KW-0233">DNA recombination</keyword>
<proteinExistence type="predicted"/>
<evidence type="ECO:0000256" key="1">
    <source>
        <dbReference type="ARBA" id="ARBA00022908"/>
    </source>
</evidence>
<evidence type="ECO:0000256" key="5">
    <source>
        <dbReference type="PROSITE-ProRule" id="PRU10137"/>
    </source>
</evidence>
<dbReference type="InterPro" id="IPR006118">
    <property type="entry name" value="Recombinase_CS"/>
</dbReference>
<sequence length="508" mass="59101">MIALYARVSTEEQAKSGYSLQDQIRQCREKAGKNAECIEYVDDGYSGGFLERPALSNLRNDLREKLIDKVIVYDPDRLSRKLANQLIVTEEIEKRAKLIFVNSEYKNTPEGILFYQMHGAFSEFEKAKIKERMTNGRRAKARKNKVVKDVKVYGYKFNKESQELEIYEPEAKIVRLIFELFTDPRGRAQGINGIAHYLTDKGIPTKKRKGVWHRQVVRQILMNETYTGVFYHNKWNTEGMLVNKYKDSDDEKVSMTLRPKEEWIPVEVPVIIEKETFTFAQKLLKESRRRWAGTSENKYLLSGLVRCGDCGNTMTGRRAKNWGTYVFEYSDAKNTAGAKHKGCGNRVKCEDLDAYVWNHFVNVITTEGESAYSEVAATTESQDSISFEESELQRIEAELVRIKSGRKRLLDFMTNNADIVDEEDIRNQLKELKEKEDHLLKLKEETAALLEERKNNEVNDEIRAKAVERYFENENPESMSIEEKQELLRMLYREIRVYSNGKIDFISL</sequence>
<reference evidence="10" key="1">
    <citation type="submission" date="2015-07" db="EMBL/GenBank/DDBJ databases">
        <title>Draft Genome Sequence of Oceanobacillus picturae Heshi-B3 that Was Isolated from Fermented Rice Bran with Aging Salted Mackerel, Which Was Named Heshiko as Traditional Fermented Seafood in Japan.</title>
        <authorList>
            <person name="Akuzawa S."/>
            <person name="Nakagawa J."/>
            <person name="Kanekatsu T."/>
            <person name="Kanesaki Y."/>
            <person name="Suzuki T."/>
        </authorList>
    </citation>
    <scope>NUCLEOTIDE SEQUENCE [LARGE SCALE GENOMIC DNA]</scope>
    <source>
        <strain evidence="10">Heshi-B3</strain>
    </source>
</reference>
<dbReference type="Pfam" id="PF07508">
    <property type="entry name" value="Recombinase"/>
    <property type="match status" value="1"/>
</dbReference>
<comment type="caution">
    <text evidence="9">The sequence shown here is derived from an EMBL/GenBank/DDBJ whole genome shotgun (WGS) entry which is preliminary data.</text>
</comment>
<accession>A0A0U9H4P2</accession>
<reference evidence="9 10" key="2">
    <citation type="journal article" date="2016" name="Genome Announc.">
        <title>Draft Genome Sequence of Oceanobacillus picturae Heshi-B3, Isolated from Fermented Rice Bran in a Traditional Japanese Seafood Dish.</title>
        <authorList>
            <person name="Akuzawa S."/>
            <person name="Nagaoka J."/>
            <person name="Kanekatsu M."/>
            <person name="Kanesaki Y."/>
            <person name="Suzuki T."/>
        </authorList>
    </citation>
    <scope>NUCLEOTIDE SEQUENCE [LARGE SCALE GENOMIC DNA]</scope>
    <source>
        <strain evidence="9 10">Heshi-B3</strain>
    </source>
</reference>
<dbReference type="InterPro" id="IPR038109">
    <property type="entry name" value="DNA_bind_recomb_sf"/>
</dbReference>
<keyword evidence="1" id="KW-0229">DNA integration</keyword>
<feature type="active site" description="O-(5'-phospho-DNA)-serine intermediate" evidence="4 5">
    <location>
        <position position="9"/>
    </location>
</feature>
<dbReference type="Gene3D" id="3.90.1750.20">
    <property type="entry name" value="Putative Large Serine Recombinase, Chain B, Domain 2"/>
    <property type="match status" value="1"/>
</dbReference>
<dbReference type="PROSITE" id="PS51737">
    <property type="entry name" value="RECOMBINASE_DNA_BIND"/>
    <property type="match status" value="1"/>
</dbReference>
<dbReference type="InterPro" id="IPR050639">
    <property type="entry name" value="SSR_resolvase"/>
</dbReference>
<dbReference type="InterPro" id="IPR011109">
    <property type="entry name" value="DNA_bind_recombinase_dom"/>
</dbReference>
<gene>
    <name evidence="9" type="ORF">OPHB3_0589</name>
</gene>
<dbReference type="Pfam" id="PF13408">
    <property type="entry name" value="Zn_ribbon_recom"/>
    <property type="match status" value="1"/>
</dbReference>
<evidence type="ECO:0000313" key="10">
    <source>
        <dbReference type="Proteomes" id="UP000052946"/>
    </source>
</evidence>
<evidence type="ECO:0000256" key="6">
    <source>
        <dbReference type="SAM" id="Coils"/>
    </source>
</evidence>
<feature type="coiled-coil region" evidence="6">
    <location>
        <begin position="422"/>
        <end position="460"/>
    </location>
</feature>
<dbReference type="EMBL" id="BBXV01000008">
    <property type="protein sequence ID" value="GAQ16665.1"/>
    <property type="molecule type" value="Genomic_DNA"/>
</dbReference>
<dbReference type="AlphaFoldDB" id="A0A0U9H4P2"/>
<dbReference type="GO" id="GO:0000150">
    <property type="term" value="F:DNA strand exchange activity"/>
    <property type="evidence" value="ECO:0007669"/>
    <property type="project" value="InterPro"/>
</dbReference>
<feature type="domain" description="Resolvase/invertase-type recombinase catalytic" evidence="7">
    <location>
        <begin position="1"/>
        <end position="144"/>
    </location>
</feature>